<protein>
    <recommendedName>
        <fullName evidence="5">DUF4460 domain-containing protein</fullName>
    </recommendedName>
</protein>
<feature type="region of interest" description="Disordered" evidence="1">
    <location>
        <begin position="175"/>
        <end position="203"/>
    </location>
</feature>
<dbReference type="EMBL" id="JAGRRH010000017">
    <property type="protein sequence ID" value="KAG7352142.1"/>
    <property type="molecule type" value="Genomic_DNA"/>
</dbReference>
<dbReference type="AlphaFoldDB" id="A0A9K3K5N7"/>
<reference evidence="2" key="1">
    <citation type="journal article" date="2021" name="Sci. Rep.">
        <title>Diploid genomic architecture of Nitzschia inconspicua, an elite biomass production diatom.</title>
        <authorList>
            <person name="Oliver A."/>
            <person name="Podell S."/>
            <person name="Pinowska A."/>
            <person name="Traller J.C."/>
            <person name="Smith S.R."/>
            <person name="McClure R."/>
            <person name="Beliaev A."/>
            <person name="Bohutskyi P."/>
            <person name="Hill E.A."/>
            <person name="Rabines A."/>
            <person name="Zheng H."/>
            <person name="Allen L.Z."/>
            <person name="Kuo A."/>
            <person name="Grigoriev I.V."/>
            <person name="Allen A.E."/>
            <person name="Hazlebeck D."/>
            <person name="Allen E.E."/>
        </authorList>
    </citation>
    <scope>NUCLEOTIDE SEQUENCE</scope>
    <source>
        <strain evidence="2">Hildebrandi</strain>
    </source>
</reference>
<dbReference type="OrthoDB" id="47168at2759"/>
<evidence type="ECO:0000256" key="1">
    <source>
        <dbReference type="SAM" id="MobiDB-lite"/>
    </source>
</evidence>
<evidence type="ECO:0000313" key="3">
    <source>
        <dbReference type="EMBL" id="KAG7352142.1"/>
    </source>
</evidence>
<name>A0A9K3K5N7_9STRA</name>
<proteinExistence type="predicted"/>
<evidence type="ECO:0000313" key="4">
    <source>
        <dbReference type="Proteomes" id="UP000693970"/>
    </source>
</evidence>
<dbReference type="EMBL" id="JAGRRH010000096">
    <property type="protein sequence ID" value="KAG7337065.1"/>
    <property type="molecule type" value="Genomic_DNA"/>
</dbReference>
<gene>
    <name evidence="3" type="ORF">IV203_008190</name>
    <name evidence="2" type="ORF">IV203_011084</name>
</gene>
<evidence type="ECO:0000313" key="2">
    <source>
        <dbReference type="EMBL" id="KAG7337065.1"/>
    </source>
</evidence>
<feature type="compositionally biased region" description="Low complexity" evidence="1">
    <location>
        <begin position="175"/>
        <end position="194"/>
    </location>
</feature>
<dbReference type="Proteomes" id="UP000693970">
    <property type="component" value="Unassembled WGS sequence"/>
</dbReference>
<comment type="caution">
    <text evidence="2">The sequence shown here is derived from an EMBL/GenBank/DDBJ whole genome shotgun (WGS) entry which is preliminary data.</text>
</comment>
<reference evidence="2" key="2">
    <citation type="submission" date="2021-04" db="EMBL/GenBank/DDBJ databases">
        <authorList>
            <person name="Podell S."/>
        </authorList>
    </citation>
    <scope>NUCLEOTIDE SEQUENCE</scope>
    <source>
        <strain evidence="2">Hildebrandi</strain>
    </source>
</reference>
<organism evidence="2 4">
    <name type="scientific">Nitzschia inconspicua</name>
    <dbReference type="NCBI Taxonomy" id="303405"/>
    <lineage>
        <taxon>Eukaryota</taxon>
        <taxon>Sar</taxon>
        <taxon>Stramenopiles</taxon>
        <taxon>Ochrophyta</taxon>
        <taxon>Bacillariophyta</taxon>
        <taxon>Bacillariophyceae</taxon>
        <taxon>Bacillariophycidae</taxon>
        <taxon>Bacillariales</taxon>
        <taxon>Bacillariaceae</taxon>
        <taxon>Nitzschia</taxon>
    </lineage>
</organism>
<sequence>MFQSNSRLCRGNGRRYFCRLVLQNRQQQQQQRLRPHVARSETLRFCSLVLHTQPYSLLLGLQKAEVLSHSVSLLSYRSDGARRLTSSSSSPPSMKNPVNLKRWIQPFVLKCHPDMAEQQGLPKTGQKVNLKAVQSLNSYIDGVQQYLKTNKYPFSSDSVVEIEFVMAFTRGNSSAAVPSTTTSAANSTSATISSGQPITTSRRKVELSVPPPSFTAQQTIRHVRQQIVKLLKIASLTVPNSLAAAIEDDKYDATVPQDHLLHDQQRQRPLTPWEASRQRFWQRVEWKKFDAAYQAALQDAQAHLLTRNKIRNTPVLRQRLLAKILSNISFSEHVLPLERLVAYRRLLRLLDENFDALHLEDFGTFWEDQMTLVVTEARPYNTSSSAMRKRRQRHLETGYSFTIHHDNLVTVSIPIDFTDSELMQELARNIIDFVEWTTSASDDTDILVGNNQEGIFQ</sequence>
<accession>A0A9K3K5N7</accession>
<keyword evidence="4" id="KW-1185">Reference proteome</keyword>
<evidence type="ECO:0008006" key="5">
    <source>
        <dbReference type="Google" id="ProtNLM"/>
    </source>
</evidence>